<keyword evidence="5" id="KW-1003">Cell membrane</keyword>
<dbReference type="AlphaFoldDB" id="A0A952KDY2"/>
<dbReference type="Pfam" id="PF09383">
    <property type="entry name" value="NIL"/>
    <property type="match status" value="1"/>
</dbReference>
<dbReference type="FunFam" id="3.40.50.300:FF:000056">
    <property type="entry name" value="Cell division ATP-binding protein FtsE"/>
    <property type="match status" value="1"/>
</dbReference>
<dbReference type="Proteomes" id="UP000700706">
    <property type="component" value="Unassembled WGS sequence"/>
</dbReference>
<dbReference type="SUPFAM" id="SSF55021">
    <property type="entry name" value="ACT-like"/>
    <property type="match status" value="1"/>
</dbReference>
<dbReference type="InterPro" id="IPR041701">
    <property type="entry name" value="MetN_ABC"/>
</dbReference>
<keyword evidence="10" id="KW-0472">Membrane</keyword>
<dbReference type="InterPro" id="IPR050086">
    <property type="entry name" value="MetN_ABC_transporter-like"/>
</dbReference>
<feature type="domain" description="ABC transporter" evidence="11">
    <location>
        <begin position="2"/>
        <end position="242"/>
    </location>
</feature>
<dbReference type="CDD" id="cd03258">
    <property type="entry name" value="ABC_MetN_methionine_transporter"/>
    <property type="match status" value="1"/>
</dbReference>
<evidence type="ECO:0000256" key="9">
    <source>
        <dbReference type="ARBA" id="ARBA00022970"/>
    </source>
</evidence>
<dbReference type="GO" id="GO:0006865">
    <property type="term" value="P:amino acid transport"/>
    <property type="evidence" value="ECO:0007669"/>
    <property type="project" value="UniProtKB-KW"/>
</dbReference>
<dbReference type="PANTHER" id="PTHR43166">
    <property type="entry name" value="AMINO ACID IMPORT ATP-BINDING PROTEIN"/>
    <property type="match status" value="1"/>
</dbReference>
<keyword evidence="9" id="KW-0029">Amino-acid transport</keyword>
<dbReference type="Gene3D" id="3.30.70.260">
    <property type="match status" value="1"/>
</dbReference>
<dbReference type="Pfam" id="PF00005">
    <property type="entry name" value="ABC_tran"/>
    <property type="match status" value="1"/>
</dbReference>
<dbReference type="InterPro" id="IPR018449">
    <property type="entry name" value="NIL_domain"/>
</dbReference>
<evidence type="ECO:0000256" key="4">
    <source>
        <dbReference type="ARBA" id="ARBA00022448"/>
    </source>
</evidence>
<evidence type="ECO:0000256" key="7">
    <source>
        <dbReference type="ARBA" id="ARBA00022840"/>
    </source>
</evidence>
<evidence type="ECO:0000256" key="6">
    <source>
        <dbReference type="ARBA" id="ARBA00022741"/>
    </source>
</evidence>
<proteinExistence type="inferred from homology"/>
<keyword evidence="4" id="KW-0813">Transport</keyword>
<comment type="caution">
    <text evidence="12">The sequence shown here is derived from an EMBL/GenBank/DDBJ whole genome shotgun (WGS) entry which is preliminary data.</text>
</comment>
<protein>
    <recommendedName>
        <fullName evidence="3">Cell division ATP-binding protein FtsE</fullName>
    </recommendedName>
</protein>
<dbReference type="PANTHER" id="PTHR43166:SF30">
    <property type="entry name" value="METHIONINE IMPORT ATP-BINDING PROTEIN METN"/>
    <property type="match status" value="1"/>
</dbReference>
<dbReference type="GO" id="GO:0005886">
    <property type="term" value="C:plasma membrane"/>
    <property type="evidence" value="ECO:0007669"/>
    <property type="project" value="UniProtKB-ARBA"/>
</dbReference>
<evidence type="ECO:0000313" key="12">
    <source>
        <dbReference type="EMBL" id="MBW8724760.1"/>
    </source>
</evidence>
<evidence type="ECO:0000256" key="10">
    <source>
        <dbReference type="ARBA" id="ARBA00023136"/>
    </source>
</evidence>
<comment type="function">
    <text evidence="1">Part of the ABC transporter FtsEX involved in cellular division. Important for assembly or stability of the septal ring.</text>
</comment>
<dbReference type="InterPro" id="IPR017871">
    <property type="entry name" value="ABC_transporter-like_CS"/>
</dbReference>
<keyword evidence="6" id="KW-0547">Nucleotide-binding</keyword>
<evidence type="ECO:0000256" key="5">
    <source>
        <dbReference type="ARBA" id="ARBA00022475"/>
    </source>
</evidence>
<dbReference type="PROSITE" id="PS50893">
    <property type="entry name" value="ABC_TRANSPORTER_2"/>
    <property type="match status" value="1"/>
</dbReference>
<keyword evidence="7 12" id="KW-0067">ATP-binding</keyword>
<name>A0A952KDY2_9PROT</name>
<dbReference type="InterPro" id="IPR045865">
    <property type="entry name" value="ACT-like_dom_sf"/>
</dbReference>
<accession>A0A952KDY2</accession>
<dbReference type="GO" id="GO:0016887">
    <property type="term" value="F:ATP hydrolysis activity"/>
    <property type="evidence" value="ECO:0007669"/>
    <property type="project" value="InterPro"/>
</dbReference>
<reference evidence="12" key="1">
    <citation type="submission" date="2020-06" db="EMBL/GenBank/DDBJ databases">
        <title>Stable isotope informed genome-resolved metagenomics uncovers potential trophic interactions in rhizosphere soil.</title>
        <authorList>
            <person name="Starr E.P."/>
            <person name="Shi S."/>
            <person name="Blazewicz S.J."/>
            <person name="Koch B.J."/>
            <person name="Probst A.J."/>
            <person name="Hungate B.A."/>
            <person name="Pett-Ridge J."/>
            <person name="Firestone M.K."/>
            <person name="Banfield J.F."/>
        </authorList>
    </citation>
    <scope>NUCLEOTIDE SEQUENCE</scope>
    <source>
        <strain evidence="12">YM_69_17</strain>
    </source>
</reference>
<dbReference type="GO" id="GO:0005524">
    <property type="term" value="F:ATP binding"/>
    <property type="evidence" value="ECO:0007669"/>
    <property type="project" value="UniProtKB-KW"/>
</dbReference>
<evidence type="ECO:0000259" key="11">
    <source>
        <dbReference type="PROSITE" id="PS50893"/>
    </source>
</evidence>
<organism evidence="12 13">
    <name type="scientific">Inquilinus limosus</name>
    <dbReference type="NCBI Taxonomy" id="171674"/>
    <lineage>
        <taxon>Bacteria</taxon>
        <taxon>Pseudomonadati</taxon>
        <taxon>Pseudomonadota</taxon>
        <taxon>Alphaproteobacteria</taxon>
        <taxon>Rhodospirillales</taxon>
        <taxon>Rhodospirillaceae</taxon>
        <taxon>Inquilinus</taxon>
    </lineage>
</organism>
<dbReference type="InterPro" id="IPR003439">
    <property type="entry name" value="ABC_transporter-like_ATP-bd"/>
</dbReference>
<dbReference type="SMART" id="SM00382">
    <property type="entry name" value="AAA"/>
    <property type="match status" value="1"/>
</dbReference>
<keyword evidence="8" id="KW-1278">Translocase</keyword>
<dbReference type="Gene3D" id="3.40.50.300">
    <property type="entry name" value="P-loop containing nucleotide triphosphate hydrolases"/>
    <property type="match status" value="1"/>
</dbReference>
<evidence type="ECO:0000256" key="8">
    <source>
        <dbReference type="ARBA" id="ARBA00022967"/>
    </source>
</evidence>
<gene>
    <name evidence="12" type="ORF">JF625_06330</name>
</gene>
<evidence type="ECO:0000313" key="13">
    <source>
        <dbReference type="Proteomes" id="UP000700706"/>
    </source>
</evidence>
<dbReference type="EMBL" id="JAEKLZ010000138">
    <property type="protein sequence ID" value="MBW8724760.1"/>
    <property type="molecule type" value="Genomic_DNA"/>
</dbReference>
<dbReference type="PROSITE" id="PS00211">
    <property type="entry name" value="ABC_TRANSPORTER_1"/>
    <property type="match status" value="1"/>
</dbReference>
<sequence length="352" mass="37108">MIRLDSVSKTFTRAGQAQVAALADVSLTIERGEIFGVIGPSGAGKSTLIRLINLLERPTAGTVTVDGTELTALPEAALRAERRKIGMIFQHFALLSSRTVFANVALPLELAGLDRRSIAARVDRLLELVGLTDKRDRYPAELSGGQKQRVGIARALASEPAVLLCDEATSALDPETTASILQLLAKINRELGLTIVLITHEMAVIKAICHRVAVLEQGRVIEEARVFDLFTRPQTATTRAFVASVTGAELPEALADRLSEAPLAGGETVLRLVFAGSQAGTTALGQLARRLGIDAALLQGRVDSVQGAPFGTLIVSIPGGPEAARPAIDFLTSLKLSVEVLGHVPATLRAAG</sequence>
<dbReference type="InterPro" id="IPR003593">
    <property type="entry name" value="AAA+_ATPase"/>
</dbReference>
<dbReference type="SMART" id="SM00930">
    <property type="entry name" value="NIL"/>
    <property type="match status" value="1"/>
</dbReference>
<comment type="similarity">
    <text evidence="2">Belongs to the ABC transporter superfamily.</text>
</comment>
<evidence type="ECO:0000256" key="3">
    <source>
        <dbReference type="ARBA" id="ARBA00020019"/>
    </source>
</evidence>
<dbReference type="SUPFAM" id="SSF52540">
    <property type="entry name" value="P-loop containing nucleoside triphosphate hydrolases"/>
    <property type="match status" value="1"/>
</dbReference>
<evidence type="ECO:0000256" key="2">
    <source>
        <dbReference type="ARBA" id="ARBA00005417"/>
    </source>
</evidence>
<evidence type="ECO:0000256" key="1">
    <source>
        <dbReference type="ARBA" id="ARBA00002579"/>
    </source>
</evidence>
<dbReference type="InterPro" id="IPR027417">
    <property type="entry name" value="P-loop_NTPase"/>
</dbReference>